<name>A0A9J6EEZ5_RHIMP</name>
<gene>
    <name evidence="1" type="ORF">HPB51_003471</name>
</gene>
<reference evidence="1" key="2">
    <citation type="submission" date="2021-09" db="EMBL/GenBank/DDBJ databases">
        <authorList>
            <person name="Jia N."/>
            <person name="Wang J."/>
            <person name="Shi W."/>
            <person name="Du L."/>
            <person name="Sun Y."/>
            <person name="Zhan W."/>
            <person name="Jiang J."/>
            <person name="Wang Q."/>
            <person name="Zhang B."/>
            <person name="Ji P."/>
            <person name="Sakyi L.B."/>
            <person name="Cui X."/>
            <person name="Yuan T."/>
            <person name="Jiang B."/>
            <person name="Yang W."/>
            <person name="Lam T.T.-Y."/>
            <person name="Chang Q."/>
            <person name="Ding S."/>
            <person name="Wang X."/>
            <person name="Zhu J."/>
            <person name="Ruan X."/>
            <person name="Zhao L."/>
            <person name="Wei J."/>
            <person name="Que T."/>
            <person name="Du C."/>
            <person name="Cheng J."/>
            <person name="Dai P."/>
            <person name="Han X."/>
            <person name="Huang E."/>
            <person name="Gao Y."/>
            <person name="Liu J."/>
            <person name="Shao H."/>
            <person name="Ye R."/>
            <person name="Li L."/>
            <person name="Wei W."/>
            <person name="Wang X."/>
            <person name="Wang C."/>
            <person name="Huo Q."/>
            <person name="Li W."/>
            <person name="Guo W."/>
            <person name="Chen H."/>
            <person name="Chen S."/>
            <person name="Zhou L."/>
            <person name="Zhou L."/>
            <person name="Ni X."/>
            <person name="Tian J."/>
            <person name="Zhou Y."/>
            <person name="Sheng Y."/>
            <person name="Liu T."/>
            <person name="Pan Y."/>
            <person name="Xia L."/>
            <person name="Li J."/>
            <person name="Zhao F."/>
            <person name="Cao W."/>
        </authorList>
    </citation>
    <scope>NUCLEOTIDE SEQUENCE</scope>
    <source>
        <strain evidence="1">Rmic-2018</strain>
        <tissue evidence="1">Larvae</tissue>
    </source>
</reference>
<accession>A0A9J6EEZ5</accession>
<protein>
    <submittedName>
        <fullName evidence="1">Uncharacterized protein</fullName>
    </submittedName>
</protein>
<comment type="caution">
    <text evidence="1">The sequence shown here is derived from an EMBL/GenBank/DDBJ whole genome shotgun (WGS) entry which is preliminary data.</text>
</comment>
<evidence type="ECO:0000313" key="1">
    <source>
        <dbReference type="EMBL" id="KAH8032895.1"/>
    </source>
</evidence>
<proteinExistence type="predicted"/>
<sequence>MPPQITQKLASAYNTDVIEFDSKQIEEPTSLKDSTPLSTVRAEAAKKKLAERTQLPGEFYTSYIEDVLALCKCVNSIMSQNDQIRHNNKGINIVAFNTLTTQNPATTQNGITICQRHDELQSLRLFYDATDIRLPAPFFCVDVVLIRDIVREGLHGRCSSCTGEVTLRSAKDSLRDLIKQEIASASRPTCSNGPCVRQTPTYAKVVKLSAAPTVSVCMSGALFAAYNSGHSALAWTVRNPQLLSADVVHFPVEPGRADAKREATVSTSVMVSPTGSGGRSFVSGGGLTSRARAPFSPAIVPTDGFTSATYHANYDLNFPGLRTRPWHPGGPLGPFRPSRYPHRYPNFPSTSTYIADKIESYLRRPTCHGTHCPPRRKGFPAHWNRRLPPPYSRRGYYYPPPARRYPFPPPHYFAYEDHLASGSNHDKTTLSPYHNYGKRNQKRYYAYYYPTGSKYAYVPLPPYND</sequence>
<evidence type="ECO:0000313" key="2">
    <source>
        <dbReference type="Proteomes" id="UP000821866"/>
    </source>
</evidence>
<organism evidence="1 2">
    <name type="scientific">Rhipicephalus microplus</name>
    <name type="common">Cattle tick</name>
    <name type="synonym">Boophilus microplus</name>
    <dbReference type="NCBI Taxonomy" id="6941"/>
    <lineage>
        <taxon>Eukaryota</taxon>
        <taxon>Metazoa</taxon>
        <taxon>Ecdysozoa</taxon>
        <taxon>Arthropoda</taxon>
        <taxon>Chelicerata</taxon>
        <taxon>Arachnida</taxon>
        <taxon>Acari</taxon>
        <taxon>Parasitiformes</taxon>
        <taxon>Ixodida</taxon>
        <taxon>Ixodoidea</taxon>
        <taxon>Ixodidae</taxon>
        <taxon>Rhipicephalinae</taxon>
        <taxon>Rhipicephalus</taxon>
        <taxon>Boophilus</taxon>
    </lineage>
</organism>
<reference evidence="1" key="1">
    <citation type="journal article" date="2020" name="Cell">
        <title>Large-Scale Comparative Analyses of Tick Genomes Elucidate Their Genetic Diversity and Vector Capacities.</title>
        <authorList>
            <consortium name="Tick Genome and Microbiome Consortium (TIGMIC)"/>
            <person name="Jia N."/>
            <person name="Wang J."/>
            <person name="Shi W."/>
            <person name="Du L."/>
            <person name="Sun Y."/>
            <person name="Zhan W."/>
            <person name="Jiang J.F."/>
            <person name="Wang Q."/>
            <person name="Zhang B."/>
            <person name="Ji P."/>
            <person name="Bell-Sakyi L."/>
            <person name="Cui X.M."/>
            <person name="Yuan T.T."/>
            <person name="Jiang B.G."/>
            <person name="Yang W.F."/>
            <person name="Lam T.T."/>
            <person name="Chang Q.C."/>
            <person name="Ding S.J."/>
            <person name="Wang X.J."/>
            <person name="Zhu J.G."/>
            <person name="Ruan X.D."/>
            <person name="Zhao L."/>
            <person name="Wei J.T."/>
            <person name="Ye R.Z."/>
            <person name="Que T.C."/>
            <person name="Du C.H."/>
            <person name="Zhou Y.H."/>
            <person name="Cheng J.X."/>
            <person name="Dai P.F."/>
            <person name="Guo W.B."/>
            <person name="Han X.H."/>
            <person name="Huang E.J."/>
            <person name="Li L.F."/>
            <person name="Wei W."/>
            <person name="Gao Y.C."/>
            <person name="Liu J.Z."/>
            <person name="Shao H.Z."/>
            <person name="Wang X."/>
            <person name="Wang C.C."/>
            <person name="Yang T.C."/>
            <person name="Huo Q.B."/>
            <person name="Li W."/>
            <person name="Chen H.Y."/>
            <person name="Chen S.E."/>
            <person name="Zhou L.G."/>
            <person name="Ni X.B."/>
            <person name="Tian J.H."/>
            <person name="Sheng Y."/>
            <person name="Liu T."/>
            <person name="Pan Y.S."/>
            <person name="Xia L.Y."/>
            <person name="Li J."/>
            <person name="Zhao F."/>
            <person name="Cao W.C."/>
        </authorList>
    </citation>
    <scope>NUCLEOTIDE SEQUENCE</scope>
    <source>
        <strain evidence="1">Rmic-2018</strain>
    </source>
</reference>
<dbReference type="EMBL" id="JABSTU010000004">
    <property type="protein sequence ID" value="KAH8032895.1"/>
    <property type="molecule type" value="Genomic_DNA"/>
</dbReference>
<dbReference type="AlphaFoldDB" id="A0A9J6EEZ5"/>
<dbReference type="Proteomes" id="UP000821866">
    <property type="component" value="Chromosome 2"/>
</dbReference>
<keyword evidence="2" id="KW-1185">Reference proteome</keyword>